<evidence type="ECO:0008006" key="3">
    <source>
        <dbReference type="Google" id="ProtNLM"/>
    </source>
</evidence>
<proteinExistence type="predicted"/>
<reference evidence="1 2" key="1">
    <citation type="submission" date="2024-08" db="EMBL/GenBank/DDBJ databases">
        <title>Sulfate-reducing bacteria isolated from formation water of the oil field in Kazakhstan and description of Pseudodesulfovibrio sp.</title>
        <authorList>
            <person name="Bidzhieva S.K."/>
            <person name="Tourova T.P."/>
            <person name="Grouzdev D.S."/>
            <person name="Beletsky A.V."/>
            <person name="Sokolova D.S."/>
            <person name="Samigullina S.R."/>
            <person name="Poltaraus A.B."/>
            <person name="Avtukh A.N."/>
            <person name="Tereshina V.M."/>
            <person name="Zhaparov N.S."/>
            <person name="Mardanov A.V."/>
            <person name="Nazina T.N."/>
        </authorList>
    </citation>
    <scope>NUCLEOTIDE SEQUENCE [LARGE SCALE GENOMIC DNA]</scope>
    <source>
        <strain evidence="1 2">9FUS</strain>
    </source>
</reference>
<protein>
    <recommendedName>
        <fullName evidence="3">Right handed beta helix domain-containing protein</fullName>
    </recommendedName>
</protein>
<comment type="caution">
    <text evidence="1">The sequence shown here is derived from an EMBL/GenBank/DDBJ whole genome shotgun (WGS) entry which is preliminary data.</text>
</comment>
<dbReference type="InterPro" id="IPR011050">
    <property type="entry name" value="Pectin_lyase_fold/virulence"/>
</dbReference>
<accession>A0ABV4K166</accession>
<dbReference type="SUPFAM" id="SSF51126">
    <property type="entry name" value="Pectin lyase-like"/>
    <property type="match status" value="1"/>
</dbReference>
<keyword evidence="2" id="KW-1185">Reference proteome</keyword>
<name>A0ABV4K166_9BACT</name>
<dbReference type="EMBL" id="JBGLYH010000017">
    <property type="protein sequence ID" value="MEZ7196681.1"/>
    <property type="molecule type" value="Genomic_DNA"/>
</dbReference>
<sequence>MTLNLNGHTLTYNEKQADGVGVAFSKWNMRDIVLINGTIRQGSAGGNGNAYGRGANPVRTKSFRGAEFAGLTLVYHGADLSGVHVAEHGDDLDFHHNTVVDEGTSVTNRHAGVAAVYLAGENPKVRHNRIINARQLGIRCHRSTNCDVHNNEITLDSRVANSTAISIPNGIAHHNKVIGRGVNPTGIWPGVGVKVYSNYVDVQNTRTGKEYVSPGACCVRFGLADWTYSDKLEFYGNTFIVRAEAGVFSAISRKHLESDSWGRALFVGLGKGQKAVFHHNIIVGVNKGHGGKCAAVAVVFSNESPDLIFENNVIASSWGNILLGDLYSWSNGFPLFKKNTIIRLEGSENYHTIRSEYKEFISTARFLDNEYLDGASKDDFDYDNISLPLKELAYCRTLSVQAPCSGQGDNEYVLSMRDQRGEDVWSSPLVCGDWTDFIVPERLLTNYLKGKGPQRKLYDMAPDGWELVLRHGQEERKYPLPGPEVHQFTLGAE</sequence>
<gene>
    <name evidence="1" type="ORF">AB6M95_07980</name>
</gene>
<organism evidence="1 2">
    <name type="scientific">Pseudodesulfovibrio karagichevae</name>
    <dbReference type="NCBI Taxonomy" id="3239305"/>
    <lineage>
        <taxon>Bacteria</taxon>
        <taxon>Pseudomonadati</taxon>
        <taxon>Thermodesulfobacteriota</taxon>
        <taxon>Desulfovibrionia</taxon>
        <taxon>Desulfovibrionales</taxon>
        <taxon>Desulfovibrionaceae</taxon>
    </lineage>
</organism>
<evidence type="ECO:0000313" key="1">
    <source>
        <dbReference type="EMBL" id="MEZ7196681.1"/>
    </source>
</evidence>
<dbReference type="RefSeq" id="WP_371386206.1">
    <property type="nucleotide sequence ID" value="NZ_JBGLYH010000017.1"/>
</dbReference>
<dbReference type="Proteomes" id="UP001568698">
    <property type="component" value="Unassembled WGS sequence"/>
</dbReference>
<evidence type="ECO:0000313" key="2">
    <source>
        <dbReference type="Proteomes" id="UP001568698"/>
    </source>
</evidence>